<proteinExistence type="predicted"/>
<dbReference type="Proteomes" id="UP000005675">
    <property type="component" value="Segment"/>
</dbReference>
<sequence length="47" mass="5285">MDIDVIIKMSKGNNTLTSKIQKAYSGLKEVNSSVRVLYTIAHINDKF</sequence>
<reference evidence="1 2" key="1">
    <citation type="journal article" date="2012" name="PLoS ONE">
        <title>Molecular Characterization of Podoviral Bacteriophages Virulent for Clostridium perfringens and Their Comparison with Members of the Picovirinae.</title>
        <authorList>
            <person name="Volozhantsev N.V."/>
            <person name="Oakley B.B."/>
            <person name="Morales C.A."/>
            <person name="Verevkin V.V."/>
            <person name="Bannov V.A."/>
            <person name="Krasilnikova V.M."/>
            <person name="Popova A.V."/>
            <person name="Zhilenkov E.L."/>
            <person name="Garrish J.K."/>
            <person name="Schegg K.M."/>
            <person name="Woolsey R."/>
            <person name="Quilici D.R."/>
            <person name="Line J.E."/>
            <person name="Hiett K.L."/>
            <person name="Siragusa G.R."/>
            <person name="Svetoch E.A."/>
            <person name="Seal B.S."/>
        </authorList>
    </citation>
    <scope>NUCLEOTIDE SEQUENCE [LARGE SCALE GENOMIC DNA]</scope>
    <source>
        <strain evidence="1">PhiZP2</strain>
    </source>
</reference>
<evidence type="ECO:0000313" key="2">
    <source>
        <dbReference type="Proteomes" id="UP000005675"/>
    </source>
</evidence>
<dbReference type="GeneID" id="13165392"/>
<dbReference type="RefSeq" id="YP_006488669.1">
    <property type="nucleotide sequence ID" value="NC_018084.1"/>
</dbReference>
<protein>
    <submittedName>
        <fullName evidence="1">Uncharacterized protein</fullName>
    </submittedName>
</protein>
<dbReference type="KEGG" id="vg:13165392"/>
<accession>I3PV84</accession>
<dbReference type="EMBL" id="JQ729992">
    <property type="protein sequence ID" value="AFH27160.1"/>
    <property type="molecule type" value="Genomic_DNA"/>
</dbReference>
<keyword evidence="2" id="KW-1185">Reference proteome</keyword>
<name>I3PV84_9CAUD</name>
<organism evidence="1 2">
    <name type="scientific">Clostridium phage phiZP2</name>
    <dbReference type="NCBI Taxonomy" id="1162306"/>
    <lineage>
        <taxon>Viruses</taxon>
        <taxon>Duplodnaviria</taxon>
        <taxon>Heunggongvirae</taxon>
        <taxon>Uroviricota</taxon>
        <taxon>Caudoviricetes</taxon>
        <taxon>Guelinviridae</taxon>
        <taxon>Brucesealvirus</taxon>
        <taxon>Brucesealvirus ZP2</taxon>
    </lineage>
</organism>
<evidence type="ECO:0000313" key="1">
    <source>
        <dbReference type="EMBL" id="AFH27160.1"/>
    </source>
</evidence>
<gene>
    <name evidence="1" type="ORF">phiZP2_0026</name>
</gene>